<gene>
    <name evidence="2" type="ORF">A2827_01805</name>
</gene>
<protein>
    <recommendedName>
        <fullName evidence="1">DUF2061 domain-containing protein</fullName>
    </recommendedName>
</protein>
<evidence type="ECO:0000313" key="3">
    <source>
        <dbReference type="Proteomes" id="UP000177932"/>
    </source>
</evidence>
<dbReference type="EMBL" id="MHOD01000007">
    <property type="protein sequence ID" value="OGZ58424.1"/>
    <property type="molecule type" value="Genomic_DNA"/>
</dbReference>
<name>A0A1G2H7H1_9BACT</name>
<sequence>MEESGKRSVIKSISWRIIASVTTSVIVFVLTGEFMLSLGAGFLDAIIKMFLYYIHERSWNKISWGREV</sequence>
<reference evidence="2 3" key="1">
    <citation type="journal article" date="2016" name="Nat. Commun.">
        <title>Thousands of microbial genomes shed light on interconnected biogeochemical processes in an aquifer system.</title>
        <authorList>
            <person name="Anantharaman K."/>
            <person name="Brown C.T."/>
            <person name="Hug L.A."/>
            <person name="Sharon I."/>
            <person name="Castelle C.J."/>
            <person name="Probst A.J."/>
            <person name="Thomas B.C."/>
            <person name="Singh A."/>
            <person name="Wilkins M.J."/>
            <person name="Karaoz U."/>
            <person name="Brodie E.L."/>
            <person name="Williams K.H."/>
            <person name="Hubbard S.S."/>
            <person name="Banfield J.F."/>
        </authorList>
    </citation>
    <scope>NUCLEOTIDE SEQUENCE [LARGE SCALE GENOMIC DNA]</scope>
</reference>
<dbReference type="STRING" id="1802158.A2827_01805"/>
<accession>A0A1G2H7H1</accession>
<organism evidence="2 3">
    <name type="scientific">Candidatus Spechtbacteria bacterium RIFCSPHIGHO2_01_FULL_43_30</name>
    <dbReference type="NCBI Taxonomy" id="1802158"/>
    <lineage>
        <taxon>Bacteria</taxon>
        <taxon>Candidatus Spechtiibacteriota</taxon>
    </lineage>
</organism>
<dbReference type="AlphaFoldDB" id="A0A1G2H7H1"/>
<dbReference type="Pfam" id="PF09834">
    <property type="entry name" value="DUF2061"/>
    <property type="match status" value="1"/>
</dbReference>
<dbReference type="InterPro" id="IPR018638">
    <property type="entry name" value="DUF2061_membrane"/>
</dbReference>
<proteinExistence type="predicted"/>
<comment type="caution">
    <text evidence="2">The sequence shown here is derived from an EMBL/GenBank/DDBJ whole genome shotgun (WGS) entry which is preliminary data.</text>
</comment>
<evidence type="ECO:0000313" key="2">
    <source>
        <dbReference type="EMBL" id="OGZ58424.1"/>
    </source>
</evidence>
<dbReference type="Proteomes" id="UP000177932">
    <property type="component" value="Unassembled WGS sequence"/>
</dbReference>
<feature type="domain" description="DUF2061" evidence="1">
    <location>
        <begin position="9"/>
        <end position="60"/>
    </location>
</feature>
<evidence type="ECO:0000259" key="1">
    <source>
        <dbReference type="Pfam" id="PF09834"/>
    </source>
</evidence>